<dbReference type="PROSITE" id="PS51755">
    <property type="entry name" value="OMPR_PHOB"/>
    <property type="match status" value="1"/>
</dbReference>
<dbReference type="Proteomes" id="UP000177583">
    <property type="component" value="Unassembled WGS sequence"/>
</dbReference>
<dbReference type="Pfam" id="PF00072">
    <property type="entry name" value="Response_reg"/>
    <property type="match status" value="1"/>
</dbReference>
<dbReference type="SUPFAM" id="SSF46894">
    <property type="entry name" value="C-terminal effector domain of the bipartite response regulators"/>
    <property type="match status" value="1"/>
</dbReference>
<evidence type="ECO:0000256" key="9">
    <source>
        <dbReference type="PROSITE-ProRule" id="PRU01091"/>
    </source>
</evidence>
<dbReference type="InterPro" id="IPR001789">
    <property type="entry name" value="Sig_transdc_resp-reg_receiver"/>
</dbReference>
<dbReference type="Gene3D" id="3.40.50.2300">
    <property type="match status" value="1"/>
</dbReference>
<keyword evidence="2" id="KW-0963">Cytoplasm</keyword>
<dbReference type="GO" id="GO:0005829">
    <property type="term" value="C:cytosol"/>
    <property type="evidence" value="ECO:0007669"/>
    <property type="project" value="TreeGrafter"/>
</dbReference>
<feature type="modified residue" description="4-aspartylphosphate" evidence="8">
    <location>
        <position position="53"/>
    </location>
</feature>
<gene>
    <name evidence="12" type="ORF">A2557_00860</name>
</gene>
<dbReference type="GO" id="GO:0032993">
    <property type="term" value="C:protein-DNA complex"/>
    <property type="evidence" value="ECO:0007669"/>
    <property type="project" value="TreeGrafter"/>
</dbReference>
<accession>A0A1F6GYM7</accession>
<evidence type="ECO:0000256" key="8">
    <source>
        <dbReference type="PROSITE-ProRule" id="PRU00169"/>
    </source>
</evidence>
<dbReference type="SUPFAM" id="SSF52172">
    <property type="entry name" value="CheY-like"/>
    <property type="match status" value="1"/>
</dbReference>
<evidence type="ECO:0000256" key="4">
    <source>
        <dbReference type="ARBA" id="ARBA00023012"/>
    </source>
</evidence>
<evidence type="ECO:0000259" key="10">
    <source>
        <dbReference type="PROSITE" id="PS50110"/>
    </source>
</evidence>
<feature type="domain" description="Response regulatory" evidence="10">
    <location>
        <begin position="4"/>
        <end position="117"/>
    </location>
</feature>
<evidence type="ECO:0000256" key="1">
    <source>
        <dbReference type="ARBA" id="ARBA00004496"/>
    </source>
</evidence>
<proteinExistence type="predicted"/>
<comment type="caution">
    <text evidence="12">The sequence shown here is derived from an EMBL/GenBank/DDBJ whole genome shotgun (WGS) entry which is preliminary data.</text>
</comment>
<sequence>MNPRLFIIDDDEKLVELLQEYLSGFGFEVGHAFDPASGLKALEAFEPQLLILDVMLPGFDGFEALKRLRKTSDLPVIMLTARGELTDKVVGLEIGADDYLSKPFEPRELVARIQTVLRRSAPKNHKAQLVFGPLVIDLKAHLVFLDNVQVELTSTEFELLRLLAHSPGQVLSRDQIMAEVAGIEWESYNRSIDVLVSRLRHKLGDDPKRPRFLKTVWGSGYLFLEGTEGNHD</sequence>
<keyword evidence="3 8" id="KW-0597">Phosphoprotein</keyword>
<name>A0A1F6GYM7_9PROT</name>
<keyword evidence="6 9" id="KW-0238">DNA-binding</keyword>
<dbReference type="Gene3D" id="1.10.10.10">
    <property type="entry name" value="Winged helix-like DNA-binding domain superfamily/Winged helix DNA-binding domain"/>
    <property type="match status" value="1"/>
</dbReference>
<evidence type="ECO:0000256" key="3">
    <source>
        <dbReference type="ARBA" id="ARBA00022553"/>
    </source>
</evidence>
<dbReference type="Pfam" id="PF00486">
    <property type="entry name" value="Trans_reg_C"/>
    <property type="match status" value="1"/>
</dbReference>
<feature type="domain" description="OmpR/PhoB-type" evidence="11">
    <location>
        <begin position="126"/>
        <end position="225"/>
    </location>
</feature>
<dbReference type="CDD" id="cd00383">
    <property type="entry name" value="trans_reg_C"/>
    <property type="match status" value="1"/>
</dbReference>
<evidence type="ECO:0000256" key="6">
    <source>
        <dbReference type="ARBA" id="ARBA00023125"/>
    </source>
</evidence>
<dbReference type="InterPro" id="IPR011006">
    <property type="entry name" value="CheY-like_superfamily"/>
</dbReference>
<evidence type="ECO:0000259" key="11">
    <source>
        <dbReference type="PROSITE" id="PS51755"/>
    </source>
</evidence>
<dbReference type="InterPro" id="IPR036388">
    <property type="entry name" value="WH-like_DNA-bd_sf"/>
</dbReference>
<dbReference type="FunFam" id="1.10.10.10:FF:000099">
    <property type="entry name" value="Two-component system response regulator TorR"/>
    <property type="match status" value="1"/>
</dbReference>
<dbReference type="InterPro" id="IPR001867">
    <property type="entry name" value="OmpR/PhoB-type_DNA-bd"/>
</dbReference>
<dbReference type="InterPro" id="IPR039420">
    <property type="entry name" value="WalR-like"/>
</dbReference>
<dbReference type="EMBL" id="MFNF01000018">
    <property type="protein sequence ID" value="OGH03257.1"/>
    <property type="molecule type" value="Genomic_DNA"/>
</dbReference>
<protein>
    <submittedName>
        <fullName evidence="12">DNA-binding response regulator</fullName>
    </submittedName>
</protein>
<dbReference type="PROSITE" id="PS50110">
    <property type="entry name" value="RESPONSE_REGULATORY"/>
    <property type="match status" value="1"/>
</dbReference>
<dbReference type="GO" id="GO:0006355">
    <property type="term" value="P:regulation of DNA-templated transcription"/>
    <property type="evidence" value="ECO:0007669"/>
    <property type="project" value="InterPro"/>
</dbReference>
<organism evidence="12 13">
    <name type="scientific">Candidatus Lambdaproteobacteria bacterium RIFOXYD2_FULL_56_26</name>
    <dbReference type="NCBI Taxonomy" id="1817773"/>
    <lineage>
        <taxon>Bacteria</taxon>
        <taxon>Pseudomonadati</taxon>
        <taxon>Pseudomonadota</taxon>
        <taxon>Candidatus Lambdaproteobacteria</taxon>
    </lineage>
</organism>
<dbReference type="SMART" id="SM00862">
    <property type="entry name" value="Trans_reg_C"/>
    <property type="match status" value="1"/>
</dbReference>
<reference evidence="12 13" key="1">
    <citation type="journal article" date="2016" name="Nat. Commun.">
        <title>Thousands of microbial genomes shed light on interconnected biogeochemical processes in an aquifer system.</title>
        <authorList>
            <person name="Anantharaman K."/>
            <person name="Brown C.T."/>
            <person name="Hug L.A."/>
            <person name="Sharon I."/>
            <person name="Castelle C.J."/>
            <person name="Probst A.J."/>
            <person name="Thomas B.C."/>
            <person name="Singh A."/>
            <person name="Wilkins M.J."/>
            <person name="Karaoz U."/>
            <person name="Brodie E.L."/>
            <person name="Williams K.H."/>
            <person name="Hubbard S.S."/>
            <person name="Banfield J.F."/>
        </authorList>
    </citation>
    <scope>NUCLEOTIDE SEQUENCE [LARGE SCALE GENOMIC DNA]</scope>
</reference>
<evidence type="ECO:0000256" key="2">
    <source>
        <dbReference type="ARBA" id="ARBA00022490"/>
    </source>
</evidence>
<keyword evidence="7" id="KW-0804">Transcription</keyword>
<dbReference type="InterPro" id="IPR016032">
    <property type="entry name" value="Sig_transdc_resp-reg_C-effctor"/>
</dbReference>
<evidence type="ECO:0000313" key="13">
    <source>
        <dbReference type="Proteomes" id="UP000177583"/>
    </source>
</evidence>
<keyword evidence="5" id="KW-0805">Transcription regulation</keyword>
<keyword evidence="4" id="KW-0902">Two-component regulatory system</keyword>
<dbReference type="GO" id="GO:0000976">
    <property type="term" value="F:transcription cis-regulatory region binding"/>
    <property type="evidence" value="ECO:0007669"/>
    <property type="project" value="TreeGrafter"/>
</dbReference>
<evidence type="ECO:0000313" key="12">
    <source>
        <dbReference type="EMBL" id="OGH03257.1"/>
    </source>
</evidence>
<evidence type="ECO:0000256" key="7">
    <source>
        <dbReference type="ARBA" id="ARBA00023163"/>
    </source>
</evidence>
<dbReference type="PANTHER" id="PTHR48111:SF4">
    <property type="entry name" value="DNA-BINDING DUAL TRANSCRIPTIONAL REGULATOR OMPR"/>
    <property type="match status" value="1"/>
</dbReference>
<dbReference type="SMART" id="SM00448">
    <property type="entry name" value="REC"/>
    <property type="match status" value="1"/>
</dbReference>
<dbReference type="GO" id="GO:0000156">
    <property type="term" value="F:phosphorelay response regulator activity"/>
    <property type="evidence" value="ECO:0007669"/>
    <property type="project" value="TreeGrafter"/>
</dbReference>
<dbReference type="Gene3D" id="6.10.250.690">
    <property type="match status" value="1"/>
</dbReference>
<dbReference type="AlphaFoldDB" id="A0A1F6GYM7"/>
<feature type="DNA-binding region" description="OmpR/PhoB-type" evidence="9">
    <location>
        <begin position="126"/>
        <end position="225"/>
    </location>
</feature>
<evidence type="ECO:0000256" key="5">
    <source>
        <dbReference type="ARBA" id="ARBA00023015"/>
    </source>
</evidence>
<dbReference type="PANTHER" id="PTHR48111">
    <property type="entry name" value="REGULATOR OF RPOS"/>
    <property type="match status" value="1"/>
</dbReference>
<comment type="subcellular location">
    <subcellularLocation>
        <location evidence="1">Cytoplasm</location>
    </subcellularLocation>
</comment>